<dbReference type="EMBL" id="CP036291">
    <property type="protein sequence ID" value="QDU87203.1"/>
    <property type="molecule type" value="Genomic_DNA"/>
</dbReference>
<dbReference type="PROSITE" id="PS51007">
    <property type="entry name" value="CYTC"/>
    <property type="match status" value="1"/>
</dbReference>
<dbReference type="GO" id="GO:0046872">
    <property type="term" value="F:metal ion binding"/>
    <property type="evidence" value="ECO:0007669"/>
    <property type="project" value="UniProtKB-KW"/>
</dbReference>
<dbReference type="PANTHER" id="PTHR35008">
    <property type="entry name" value="BLL4482 PROTEIN-RELATED"/>
    <property type="match status" value="1"/>
</dbReference>
<dbReference type="RefSeq" id="WP_145281123.1">
    <property type="nucleotide sequence ID" value="NZ_CP036291.1"/>
</dbReference>
<feature type="domain" description="Cytochrome c" evidence="6">
    <location>
        <begin position="167"/>
        <end position="246"/>
    </location>
</feature>
<evidence type="ECO:0000256" key="4">
    <source>
        <dbReference type="PROSITE-ProRule" id="PRU00433"/>
    </source>
</evidence>
<dbReference type="Pfam" id="PF13442">
    <property type="entry name" value="Cytochrome_CBB3"/>
    <property type="match status" value="1"/>
</dbReference>
<reference evidence="7 8" key="1">
    <citation type="submission" date="2019-02" db="EMBL/GenBank/DDBJ databases">
        <title>Deep-cultivation of Planctomycetes and their phenomic and genomic characterization uncovers novel biology.</title>
        <authorList>
            <person name="Wiegand S."/>
            <person name="Jogler M."/>
            <person name="Boedeker C."/>
            <person name="Pinto D."/>
            <person name="Vollmers J."/>
            <person name="Rivas-Marin E."/>
            <person name="Kohn T."/>
            <person name="Peeters S.H."/>
            <person name="Heuer A."/>
            <person name="Rast P."/>
            <person name="Oberbeckmann S."/>
            <person name="Bunk B."/>
            <person name="Jeske O."/>
            <person name="Meyerdierks A."/>
            <person name="Storesund J.E."/>
            <person name="Kallscheuer N."/>
            <person name="Luecker S."/>
            <person name="Lage O.M."/>
            <person name="Pohl T."/>
            <person name="Merkel B.J."/>
            <person name="Hornburger P."/>
            <person name="Mueller R.-W."/>
            <person name="Bruemmer F."/>
            <person name="Labrenz M."/>
            <person name="Spormann A.M."/>
            <person name="Op den Camp H."/>
            <person name="Overmann J."/>
            <person name="Amann R."/>
            <person name="Jetten M.S.M."/>
            <person name="Mascher T."/>
            <person name="Medema M.H."/>
            <person name="Devos D.P."/>
            <person name="Kaster A.-K."/>
            <person name="Ovreas L."/>
            <person name="Rohde M."/>
            <person name="Galperin M.Y."/>
            <person name="Jogler C."/>
        </authorList>
    </citation>
    <scope>NUCLEOTIDE SEQUENCE [LARGE SCALE GENOMIC DNA]</scope>
    <source>
        <strain evidence="7 8">Pla175</strain>
    </source>
</reference>
<evidence type="ECO:0000256" key="5">
    <source>
        <dbReference type="SAM" id="SignalP"/>
    </source>
</evidence>
<gene>
    <name evidence="7" type="ORF">Pla175_05600</name>
</gene>
<keyword evidence="3 4" id="KW-0408">Iron</keyword>
<dbReference type="SUPFAM" id="SSF46626">
    <property type="entry name" value="Cytochrome c"/>
    <property type="match status" value="2"/>
</dbReference>
<evidence type="ECO:0000256" key="2">
    <source>
        <dbReference type="ARBA" id="ARBA00022723"/>
    </source>
</evidence>
<organism evidence="7 8">
    <name type="scientific">Pirellulimonas nuda</name>
    <dbReference type="NCBI Taxonomy" id="2528009"/>
    <lineage>
        <taxon>Bacteria</taxon>
        <taxon>Pseudomonadati</taxon>
        <taxon>Planctomycetota</taxon>
        <taxon>Planctomycetia</taxon>
        <taxon>Pirellulales</taxon>
        <taxon>Lacipirellulaceae</taxon>
        <taxon>Pirellulimonas</taxon>
    </lineage>
</organism>
<name>A0A518D6U5_9BACT</name>
<sequence precursor="true">MPCPGARTAAAIVAALLCVGGAGGQAPGAGAPAELPPGKLGEAIALGRAIVENTKDHPLSKPFVGNALNCTSCHLDNGTHPEAATFLGVAAAYPAWSPREARVITLEQRVQNCFIRSENGARPPLGGEVATAITAYITWLSTGQPIQQNADRPLGPRAMRALEVEGGDAERGAALYADHCVSCHGDQGEGDDVSPPLWGDQSYNDGAGMSQAPKLASYLKVAMPLDDPILSEQEATDIAAYVNGHARPRFRLSDHAEPAP</sequence>
<evidence type="ECO:0000313" key="8">
    <source>
        <dbReference type="Proteomes" id="UP000317429"/>
    </source>
</evidence>
<protein>
    <submittedName>
        <fullName evidence="7">Cytochrome c</fullName>
    </submittedName>
</protein>
<dbReference type="PANTHER" id="PTHR35008:SF4">
    <property type="entry name" value="BLL4482 PROTEIN"/>
    <property type="match status" value="1"/>
</dbReference>
<dbReference type="InterPro" id="IPR036909">
    <property type="entry name" value="Cyt_c-like_dom_sf"/>
</dbReference>
<keyword evidence="5" id="KW-0732">Signal</keyword>
<dbReference type="InterPro" id="IPR009056">
    <property type="entry name" value="Cyt_c-like_dom"/>
</dbReference>
<evidence type="ECO:0000313" key="7">
    <source>
        <dbReference type="EMBL" id="QDU87203.1"/>
    </source>
</evidence>
<dbReference type="Pfam" id="PF21342">
    <property type="entry name" value="SoxA-TsdA_cyt-c"/>
    <property type="match status" value="1"/>
</dbReference>
<feature type="signal peptide" evidence="5">
    <location>
        <begin position="1"/>
        <end position="24"/>
    </location>
</feature>
<dbReference type="GO" id="GO:0009055">
    <property type="term" value="F:electron transfer activity"/>
    <property type="evidence" value="ECO:0007669"/>
    <property type="project" value="InterPro"/>
</dbReference>
<evidence type="ECO:0000259" key="6">
    <source>
        <dbReference type="PROSITE" id="PS51007"/>
    </source>
</evidence>
<feature type="chain" id="PRO_5022062907" evidence="5">
    <location>
        <begin position="25"/>
        <end position="260"/>
    </location>
</feature>
<dbReference type="AlphaFoldDB" id="A0A518D6U5"/>
<accession>A0A518D6U5</accession>
<proteinExistence type="predicted"/>
<keyword evidence="2 4" id="KW-0479">Metal-binding</keyword>
<evidence type="ECO:0000256" key="3">
    <source>
        <dbReference type="ARBA" id="ARBA00023004"/>
    </source>
</evidence>
<dbReference type="Gene3D" id="1.10.760.10">
    <property type="entry name" value="Cytochrome c-like domain"/>
    <property type="match status" value="2"/>
</dbReference>
<keyword evidence="8" id="KW-1185">Reference proteome</keyword>
<dbReference type="GO" id="GO:0020037">
    <property type="term" value="F:heme binding"/>
    <property type="evidence" value="ECO:0007669"/>
    <property type="project" value="InterPro"/>
</dbReference>
<keyword evidence="1 4" id="KW-0349">Heme</keyword>
<evidence type="ECO:0000256" key="1">
    <source>
        <dbReference type="ARBA" id="ARBA00022617"/>
    </source>
</evidence>
<dbReference type="Proteomes" id="UP000317429">
    <property type="component" value="Chromosome"/>
</dbReference>
<dbReference type="InterPro" id="IPR051459">
    <property type="entry name" value="Cytochrome_c-type_DH"/>
</dbReference>
<dbReference type="OrthoDB" id="9779283at2"/>
<dbReference type="KEGG" id="pnd:Pla175_05600"/>